<dbReference type="Pfam" id="PF02655">
    <property type="entry name" value="ATP-grasp_3"/>
    <property type="match status" value="1"/>
</dbReference>
<evidence type="ECO:0000256" key="4">
    <source>
        <dbReference type="PROSITE-ProRule" id="PRU00409"/>
    </source>
</evidence>
<dbReference type="Proteomes" id="UP001529235">
    <property type="component" value="Unassembled WGS sequence"/>
</dbReference>
<evidence type="ECO:0000313" key="6">
    <source>
        <dbReference type="EMBL" id="MDK6028779.1"/>
    </source>
</evidence>
<feature type="domain" description="ATP-grasp" evidence="5">
    <location>
        <begin position="121"/>
        <end position="314"/>
    </location>
</feature>
<dbReference type="EMBL" id="JASNVW010000003">
    <property type="protein sequence ID" value="MDK6028779.1"/>
    <property type="molecule type" value="Genomic_DNA"/>
</dbReference>
<dbReference type="Gene3D" id="3.30.470.20">
    <property type="entry name" value="ATP-grasp fold, B domain"/>
    <property type="match status" value="1"/>
</dbReference>
<sequence length="380" mass="42369">MVSILVTEYVVSTCSQEKCYRSLLSEAYGMVLAVTEALARAGANVFVTVSKYVANCFENMNRIVVENSYMDFVEEMSKHVDYVIAIAPPLELVEIVGRIGKKFLGPSYKLVKIFSNKYETTSTLSKCSVKTPYTKLLSREDNVKNALKDFEMPIVIKPAMSAGSECNYIVNNVDEAIKYVEKAFGCDPLGHVVLQEYVEGVHGSISSVFNGEKLVFYSLNLQLVSLDGNRFVYRGNVLPIRNQRYVQWARNILESMSSCLNGLGGYIGVDVVWNDSGMYVVEVNPRITTSAIGIANIYKDFGHVLLKTKSNGIFLGDVVNGYAYVVKASKILRECLFTCSEISEEICKLVVGKASSLKEVFDIIGEETRNIIYRVDEDLF</sequence>
<dbReference type="SUPFAM" id="SSF56059">
    <property type="entry name" value="Glutathione synthetase ATP-binding domain-like"/>
    <property type="match status" value="1"/>
</dbReference>
<evidence type="ECO:0000256" key="2">
    <source>
        <dbReference type="ARBA" id="ARBA00022741"/>
    </source>
</evidence>
<proteinExistence type="predicted"/>
<gene>
    <name evidence="6" type="ORF">QPL79_05330</name>
</gene>
<dbReference type="Gene3D" id="3.40.50.11770">
    <property type="match status" value="1"/>
</dbReference>
<dbReference type="PANTHER" id="PTHR43585">
    <property type="entry name" value="FUMIPYRROLE BIOSYNTHESIS PROTEIN C"/>
    <property type="match status" value="1"/>
</dbReference>
<evidence type="ECO:0000313" key="7">
    <source>
        <dbReference type="Proteomes" id="UP001529235"/>
    </source>
</evidence>
<organism evidence="6 7">
    <name type="scientific">Ignisphaera cupida</name>
    <dbReference type="NCBI Taxonomy" id="3050454"/>
    <lineage>
        <taxon>Archaea</taxon>
        <taxon>Thermoproteota</taxon>
        <taxon>Thermoprotei</taxon>
        <taxon>Desulfurococcales</taxon>
        <taxon>Desulfurococcaceae</taxon>
        <taxon>Ignisphaera</taxon>
    </lineage>
</organism>
<dbReference type="GO" id="GO:0005524">
    <property type="term" value="F:ATP binding"/>
    <property type="evidence" value="ECO:0007669"/>
    <property type="project" value="UniProtKB-UniRule"/>
</dbReference>
<dbReference type="GO" id="GO:0016874">
    <property type="term" value="F:ligase activity"/>
    <property type="evidence" value="ECO:0007669"/>
    <property type="project" value="UniProtKB-KW"/>
</dbReference>
<evidence type="ECO:0000259" key="5">
    <source>
        <dbReference type="PROSITE" id="PS50975"/>
    </source>
</evidence>
<dbReference type="InterPro" id="IPR003806">
    <property type="entry name" value="ATP-grasp_PylC-type"/>
</dbReference>
<dbReference type="InterPro" id="IPR052032">
    <property type="entry name" value="ATP-dep_AA_Ligase"/>
</dbReference>
<keyword evidence="3 4" id="KW-0067">ATP-binding</keyword>
<dbReference type="PANTHER" id="PTHR43585:SF2">
    <property type="entry name" value="ATP-GRASP ENZYME FSQD"/>
    <property type="match status" value="1"/>
</dbReference>
<dbReference type="RefSeq" id="WP_285273765.1">
    <property type="nucleotide sequence ID" value="NZ_JASNVW010000003.1"/>
</dbReference>
<accession>A0ABD4Z6N0</accession>
<keyword evidence="7" id="KW-1185">Reference proteome</keyword>
<reference evidence="6 7" key="1">
    <citation type="submission" date="2023-05" db="EMBL/GenBank/DDBJ databases">
        <title>A new hyperthermophilic archaea 'Ignisphaera cupida' sp. nov. and description of the family 'Ignisphaeraceae' fam. nov.</title>
        <authorList>
            <person name="Podosokorskaya O.A."/>
            <person name="Elcheninov A.G."/>
            <person name="Klukina A."/>
            <person name="Merkel A.Y."/>
        </authorList>
    </citation>
    <scope>NUCLEOTIDE SEQUENCE [LARGE SCALE GENOMIC DNA]</scope>
    <source>
        <strain evidence="6 7">4213-co</strain>
    </source>
</reference>
<dbReference type="Gene3D" id="2.30.36.100">
    <property type="match status" value="1"/>
</dbReference>
<name>A0ABD4Z6N0_9CREN</name>
<evidence type="ECO:0000256" key="1">
    <source>
        <dbReference type="ARBA" id="ARBA00022598"/>
    </source>
</evidence>
<dbReference type="PROSITE" id="PS50975">
    <property type="entry name" value="ATP_GRASP"/>
    <property type="match status" value="1"/>
</dbReference>
<comment type="caution">
    <text evidence="6">The sequence shown here is derived from an EMBL/GenBank/DDBJ whole genome shotgun (WGS) entry which is preliminary data.</text>
</comment>
<dbReference type="InterPro" id="IPR011761">
    <property type="entry name" value="ATP-grasp"/>
</dbReference>
<evidence type="ECO:0000256" key="3">
    <source>
        <dbReference type="ARBA" id="ARBA00022840"/>
    </source>
</evidence>
<protein>
    <submittedName>
        <fullName evidence="6">ATP-grasp domain-containing protein</fullName>
    </submittedName>
</protein>
<dbReference type="AlphaFoldDB" id="A0ABD4Z6N0"/>
<keyword evidence="1" id="KW-0436">Ligase</keyword>
<keyword evidence="2 4" id="KW-0547">Nucleotide-binding</keyword>